<accession>A0AAN6TSU2</accession>
<reference evidence="4" key="1">
    <citation type="journal article" date="2023" name="Mol. Phylogenet. Evol.">
        <title>Genome-scale phylogeny and comparative genomics of the fungal order Sordariales.</title>
        <authorList>
            <person name="Hensen N."/>
            <person name="Bonometti L."/>
            <person name="Westerberg I."/>
            <person name="Brannstrom I.O."/>
            <person name="Guillou S."/>
            <person name="Cros-Aarteil S."/>
            <person name="Calhoun S."/>
            <person name="Haridas S."/>
            <person name="Kuo A."/>
            <person name="Mondo S."/>
            <person name="Pangilinan J."/>
            <person name="Riley R."/>
            <person name="LaButti K."/>
            <person name="Andreopoulos B."/>
            <person name="Lipzen A."/>
            <person name="Chen C."/>
            <person name="Yan M."/>
            <person name="Daum C."/>
            <person name="Ng V."/>
            <person name="Clum A."/>
            <person name="Steindorff A."/>
            <person name="Ohm R.A."/>
            <person name="Martin F."/>
            <person name="Silar P."/>
            <person name="Natvig D.O."/>
            <person name="Lalanne C."/>
            <person name="Gautier V."/>
            <person name="Ament-Velasquez S.L."/>
            <person name="Kruys A."/>
            <person name="Hutchinson M.I."/>
            <person name="Powell A.J."/>
            <person name="Barry K."/>
            <person name="Miller A.N."/>
            <person name="Grigoriev I.V."/>
            <person name="Debuchy R."/>
            <person name="Gladieux P."/>
            <person name="Hiltunen Thoren M."/>
            <person name="Johannesson H."/>
        </authorList>
    </citation>
    <scope>NUCLEOTIDE SEQUENCE</scope>
    <source>
        <strain evidence="4">CBS 731.68</strain>
    </source>
</reference>
<dbReference type="AlphaFoldDB" id="A0AAN6TSU2"/>
<keyword evidence="1" id="KW-0547">Nucleotide-binding</keyword>
<sequence>MRSSVLSREHSGSDIANAIQDGLMVPVKKVQMGTHFRKIRHAGSEYYAPCEGGEPGAIAMTWKKVPPKRLRSRR</sequence>
<evidence type="ECO:0000256" key="1">
    <source>
        <dbReference type="ARBA" id="ARBA00022741"/>
    </source>
</evidence>
<dbReference type="GO" id="GO:0005524">
    <property type="term" value="F:ATP binding"/>
    <property type="evidence" value="ECO:0007669"/>
    <property type="project" value="UniProtKB-KW"/>
</dbReference>
<dbReference type="Proteomes" id="UP001302602">
    <property type="component" value="Unassembled WGS sequence"/>
</dbReference>
<evidence type="ECO:0000313" key="4">
    <source>
        <dbReference type="EMBL" id="KAK4119819.1"/>
    </source>
</evidence>
<protein>
    <recommendedName>
        <fullName evidence="3">Spastin/Vps4 C-terminal domain-containing protein</fullName>
    </recommendedName>
</protein>
<dbReference type="Gene3D" id="1.10.8.60">
    <property type="match status" value="1"/>
</dbReference>
<dbReference type="GeneID" id="87833410"/>
<keyword evidence="5" id="KW-1185">Reference proteome</keyword>
<comment type="caution">
    <text evidence="4">The sequence shown here is derived from an EMBL/GenBank/DDBJ whole genome shotgun (WGS) entry which is preliminary data.</text>
</comment>
<gene>
    <name evidence="4" type="ORF">N657DRAFT_684132</name>
</gene>
<keyword evidence="2" id="KW-0067">ATP-binding</keyword>
<evidence type="ECO:0000256" key="2">
    <source>
        <dbReference type="ARBA" id="ARBA00022840"/>
    </source>
</evidence>
<proteinExistence type="predicted"/>
<reference evidence="4" key="2">
    <citation type="submission" date="2023-05" db="EMBL/GenBank/DDBJ databases">
        <authorList>
            <consortium name="Lawrence Berkeley National Laboratory"/>
            <person name="Steindorff A."/>
            <person name="Hensen N."/>
            <person name="Bonometti L."/>
            <person name="Westerberg I."/>
            <person name="Brannstrom I.O."/>
            <person name="Guillou S."/>
            <person name="Cros-Aarteil S."/>
            <person name="Calhoun S."/>
            <person name="Haridas S."/>
            <person name="Kuo A."/>
            <person name="Mondo S."/>
            <person name="Pangilinan J."/>
            <person name="Riley R."/>
            <person name="Labutti K."/>
            <person name="Andreopoulos B."/>
            <person name="Lipzen A."/>
            <person name="Chen C."/>
            <person name="Yanf M."/>
            <person name="Daum C."/>
            <person name="Ng V."/>
            <person name="Clum A."/>
            <person name="Ohm R."/>
            <person name="Martin F."/>
            <person name="Silar P."/>
            <person name="Natvig D."/>
            <person name="Lalanne C."/>
            <person name="Gautier V."/>
            <person name="Ament-Velasquez S.L."/>
            <person name="Kruys A."/>
            <person name="Hutchinson M.I."/>
            <person name="Powell A.J."/>
            <person name="Barry K."/>
            <person name="Miller A.N."/>
            <person name="Grigoriev I.V."/>
            <person name="Debuchy R."/>
            <person name="Gladieux P."/>
            <person name="Thoren M.H."/>
            <person name="Johannesson H."/>
        </authorList>
    </citation>
    <scope>NUCLEOTIDE SEQUENCE</scope>
    <source>
        <strain evidence="4">CBS 731.68</strain>
    </source>
</reference>
<dbReference type="EMBL" id="MU853244">
    <property type="protein sequence ID" value="KAK4119819.1"/>
    <property type="molecule type" value="Genomic_DNA"/>
</dbReference>
<dbReference type="RefSeq" id="XP_062643592.1">
    <property type="nucleotide sequence ID" value="XM_062796642.1"/>
</dbReference>
<evidence type="ECO:0000313" key="5">
    <source>
        <dbReference type="Proteomes" id="UP001302602"/>
    </source>
</evidence>
<name>A0AAN6TSU2_9PEZI</name>
<evidence type="ECO:0000259" key="3">
    <source>
        <dbReference type="Pfam" id="PF09336"/>
    </source>
</evidence>
<organism evidence="4 5">
    <name type="scientific">Parathielavia appendiculata</name>
    <dbReference type="NCBI Taxonomy" id="2587402"/>
    <lineage>
        <taxon>Eukaryota</taxon>
        <taxon>Fungi</taxon>
        <taxon>Dikarya</taxon>
        <taxon>Ascomycota</taxon>
        <taxon>Pezizomycotina</taxon>
        <taxon>Sordariomycetes</taxon>
        <taxon>Sordariomycetidae</taxon>
        <taxon>Sordariales</taxon>
        <taxon>Chaetomiaceae</taxon>
        <taxon>Parathielavia</taxon>
    </lineage>
</organism>
<dbReference type="Pfam" id="PF09336">
    <property type="entry name" value="Vps4_C"/>
    <property type="match status" value="1"/>
</dbReference>
<feature type="domain" description="Spastin/Vps4 C-terminal" evidence="3">
    <location>
        <begin position="47"/>
        <end position="71"/>
    </location>
</feature>
<dbReference type="InterPro" id="IPR015415">
    <property type="entry name" value="Spast_Vps4_C"/>
</dbReference>